<feature type="transmembrane region" description="Helical" evidence="1">
    <location>
        <begin position="39"/>
        <end position="58"/>
    </location>
</feature>
<sequence length="176" mass="19829">MEDLIRDWGYIALFAYSFGGGFVGLVFAGVLSYTGDLNIYISMLVAGISNFLGDQFLFTLARKNKFYAKDMMKKYGRKVALAHLMMRKYGSLVVFIQKYIYGIKTLIPLAMGITKYSSGKFIIYNIFATTLWSLVVGYASYTAGQYILSSADEFKYIGLGIVAVILLLVSYFFRKI</sequence>
<keyword evidence="5" id="KW-1185">Reference proteome</keyword>
<keyword evidence="1" id="KW-1133">Transmembrane helix</keyword>
<dbReference type="InterPro" id="IPR051311">
    <property type="entry name" value="DedA_domain"/>
</dbReference>
<protein>
    <submittedName>
        <fullName evidence="3">DedA family membrane protein, type III (SNARE domain)</fullName>
    </submittedName>
</protein>
<proteinExistence type="predicted"/>
<evidence type="ECO:0000256" key="1">
    <source>
        <dbReference type="SAM" id="Phobius"/>
    </source>
</evidence>
<dbReference type="EMBL" id="NXFY01000007">
    <property type="protein sequence ID" value="PHO18336.1"/>
    <property type="molecule type" value="Genomic_DNA"/>
</dbReference>
<dbReference type="PANTHER" id="PTHR42709:SF2">
    <property type="entry name" value="INNER MEMBRANE PROTEIN YOHD"/>
    <property type="match status" value="1"/>
</dbReference>
<dbReference type="PANTHER" id="PTHR42709">
    <property type="entry name" value="ALKALINE PHOSPHATASE LIKE PROTEIN"/>
    <property type="match status" value="1"/>
</dbReference>
<organism evidence="4 5">
    <name type="scientific">Malaciobacter molluscorum LMG 25693</name>
    <dbReference type="NCBI Taxonomy" id="870501"/>
    <lineage>
        <taxon>Bacteria</taxon>
        <taxon>Pseudomonadati</taxon>
        <taxon>Campylobacterota</taxon>
        <taxon>Epsilonproteobacteria</taxon>
        <taxon>Campylobacterales</taxon>
        <taxon>Arcobacteraceae</taxon>
        <taxon>Malaciobacter</taxon>
    </lineage>
</organism>
<dbReference type="InterPro" id="IPR032816">
    <property type="entry name" value="VTT_dom"/>
</dbReference>
<keyword evidence="1" id="KW-0812">Transmembrane</keyword>
<dbReference type="RefSeq" id="WP_099342258.1">
    <property type="nucleotide sequence ID" value="NZ_CP032098.1"/>
</dbReference>
<name>A0A2G1DJ21_9BACT</name>
<feature type="transmembrane region" description="Helical" evidence="1">
    <location>
        <begin position="121"/>
        <end position="144"/>
    </location>
</feature>
<evidence type="ECO:0000313" key="4">
    <source>
        <dbReference type="EMBL" id="PHO18336.1"/>
    </source>
</evidence>
<gene>
    <name evidence="3" type="ORF">AMOL_0941</name>
    <name evidence="4" type="ORF">CPU12_06340</name>
</gene>
<feature type="transmembrane region" description="Helical" evidence="1">
    <location>
        <begin position="156"/>
        <end position="173"/>
    </location>
</feature>
<reference evidence="4 5" key="1">
    <citation type="submission" date="2017-09" db="EMBL/GenBank/DDBJ databases">
        <title>Arcobacter canalis sp. nov., a new species isolated from a water canal contaminated with urban sewage.</title>
        <authorList>
            <person name="Perez-Cataluna A."/>
            <person name="Salas-Masso N."/>
            <person name="Figueras M.J."/>
        </authorList>
    </citation>
    <scope>NUCLEOTIDE SEQUENCE [LARGE SCALE GENOMIC DNA]</scope>
    <source>
        <strain evidence="4 5">F98-3</strain>
    </source>
</reference>
<dbReference type="KEGG" id="amol:AMOL_0941"/>
<feature type="domain" description="VTT" evidence="2">
    <location>
        <begin position="25"/>
        <end position="141"/>
    </location>
</feature>
<feature type="transmembrane region" description="Helical" evidence="1">
    <location>
        <begin position="12"/>
        <end position="33"/>
    </location>
</feature>
<evidence type="ECO:0000313" key="5">
    <source>
        <dbReference type="Proteomes" id="UP000221222"/>
    </source>
</evidence>
<dbReference type="Pfam" id="PF09335">
    <property type="entry name" value="VTT_dom"/>
    <property type="match status" value="1"/>
</dbReference>
<dbReference type="Proteomes" id="UP000221222">
    <property type="component" value="Unassembled WGS sequence"/>
</dbReference>
<evidence type="ECO:0000313" key="6">
    <source>
        <dbReference type="Proteomes" id="UP000262712"/>
    </source>
</evidence>
<reference evidence="3 6" key="2">
    <citation type="submission" date="2018-08" db="EMBL/GenBank/DDBJ databases">
        <title>Complete genome of the Arcobacter molluscorum type strain LMG 25693.</title>
        <authorList>
            <person name="Miller W.G."/>
            <person name="Yee E."/>
            <person name="Bono J.L."/>
        </authorList>
    </citation>
    <scope>NUCLEOTIDE SEQUENCE [LARGE SCALE GENOMIC DNA]</scope>
    <source>
        <strain evidence="3 6">CECT 7696</strain>
    </source>
</reference>
<evidence type="ECO:0000313" key="3">
    <source>
        <dbReference type="EMBL" id="AXX91933.1"/>
    </source>
</evidence>
<dbReference type="EMBL" id="CP032098">
    <property type="protein sequence ID" value="AXX91933.1"/>
    <property type="molecule type" value="Genomic_DNA"/>
</dbReference>
<keyword evidence="1" id="KW-0472">Membrane</keyword>
<dbReference type="GO" id="GO:0005886">
    <property type="term" value="C:plasma membrane"/>
    <property type="evidence" value="ECO:0007669"/>
    <property type="project" value="TreeGrafter"/>
</dbReference>
<accession>A0A2G1DJ21</accession>
<evidence type="ECO:0000259" key="2">
    <source>
        <dbReference type="Pfam" id="PF09335"/>
    </source>
</evidence>
<dbReference type="AlphaFoldDB" id="A0A2G1DJ21"/>
<dbReference type="Proteomes" id="UP000262712">
    <property type="component" value="Chromosome"/>
</dbReference>